<evidence type="ECO:0000313" key="2">
    <source>
        <dbReference type="Proteomes" id="UP000239471"/>
    </source>
</evidence>
<organism evidence="1 2">
    <name type="scientific">Clostridium vincentii</name>
    <dbReference type="NCBI Taxonomy" id="52704"/>
    <lineage>
        <taxon>Bacteria</taxon>
        <taxon>Bacillati</taxon>
        <taxon>Bacillota</taxon>
        <taxon>Clostridia</taxon>
        <taxon>Eubacteriales</taxon>
        <taxon>Clostridiaceae</taxon>
        <taxon>Clostridium</taxon>
    </lineage>
</organism>
<comment type="caution">
    <text evidence="1">The sequence shown here is derived from an EMBL/GenBank/DDBJ whole genome shotgun (WGS) entry which is preliminary data.</text>
</comment>
<protein>
    <submittedName>
        <fullName evidence="1">IS66 Orf2 like protein</fullName>
    </submittedName>
</protein>
<dbReference type="PANTHER" id="PTHR36455">
    <property type="match status" value="1"/>
</dbReference>
<gene>
    <name evidence="1" type="ORF">CLVI_34650</name>
</gene>
<proteinExistence type="predicted"/>
<accession>A0A2T0B3F1</accession>
<reference evidence="1 2" key="1">
    <citation type="submission" date="2018-03" db="EMBL/GenBank/DDBJ databases">
        <title>Genome sequence of Clostridium vincentii DSM 10228.</title>
        <authorList>
            <person name="Poehlein A."/>
            <person name="Daniel R."/>
        </authorList>
    </citation>
    <scope>NUCLEOTIDE SEQUENCE [LARGE SCALE GENOMIC DNA]</scope>
    <source>
        <strain evidence="1 2">DSM 10228</strain>
    </source>
</reference>
<dbReference type="Proteomes" id="UP000239471">
    <property type="component" value="Unassembled WGS sequence"/>
</dbReference>
<dbReference type="EMBL" id="PVXQ01000087">
    <property type="protein sequence ID" value="PRR78419.1"/>
    <property type="molecule type" value="Genomic_DNA"/>
</dbReference>
<dbReference type="InterPro" id="IPR008878">
    <property type="entry name" value="Transposase_IS66_Orf2"/>
</dbReference>
<keyword evidence="2" id="KW-1185">Reference proteome</keyword>
<sequence>MLNLTNSEQVYLACGSTDLRKSIDGLAAIVQMRFKLDPFSNCLFIFCNKNKDKLKMLQWEYSGFWLYYKRLEKGKFKWPSKELDVKTITQRELRWLLDGLSIVQPKAHKEVKERTLI</sequence>
<name>A0A2T0B3F1_9CLOT</name>
<dbReference type="OrthoDB" id="4956084at2"/>
<dbReference type="PANTHER" id="PTHR36455:SF1">
    <property type="entry name" value="BLR8292 PROTEIN"/>
    <property type="match status" value="1"/>
</dbReference>
<dbReference type="RefSeq" id="WP_106061458.1">
    <property type="nucleotide sequence ID" value="NZ_PVXQ01000087.1"/>
</dbReference>
<evidence type="ECO:0000313" key="1">
    <source>
        <dbReference type="EMBL" id="PRR78419.1"/>
    </source>
</evidence>
<dbReference type="AlphaFoldDB" id="A0A2T0B3F1"/>
<dbReference type="NCBIfam" id="NF033819">
    <property type="entry name" value="IS66_TnpB"/>
    <property type="match status" value="1"/>
</dbReference>
<dbReference type="Pfam" id="PF05717">
    <property type="entry name" value="TnpB_IS66"/>
    <property type="match status" value="1"/>
</dbReference>